<dbReference type="RefSeq" id="WP_168441889.1">
    <property type="nucleotide sequence ID" value="NZ_CAAHFG010000001.1"/>
</dbReference>
<evidence type="ECO:0000256" key="6">
    <source>
        <dbReference type="ARBA" id="ARBA00022763"/>
    </source>
</evidence>
<dbReference type="InterPro" id="IPR004589">
    <property type="entry name" value="DNA_helicase_ATP-dep_RecQ"/>
</dbReference>
<dbReference type="InterPro" id="IPR036388">
    <property type="entry name" value="WH-like_DNA-bd_sf"/>
</dbReference>
<evidence type="ECO:0000256" key="10">
    <source>
        <dbReference type="ARBA" id="ARBA00022840"/>
    </source>
</evidence>
<dbReference type="PROSITE" id="PS51194">
    <property type="entry name" value="HELICASE_CTER"/>
    <property type="match status" value="1"/>
</dbReference>
<keyword evidence="6" id="KW-0227">DNA damage</keyword>
<dbReference type="Gene3D" id="1.10.10.10">
    <property type="entry name" value="Winged helix-like DNA-binding domain superfamily/Winged helix DNA-binding domain"/>
    <property type="match status" value="1"/>
</dbReference>
<dbReference type="GO" id="GO:0006281">
    <property type="term" value="P:DNA repair"/>
    <property type="evidence" value="ECO:0007669"/>
    <property type="project" value="UniProtKB-KW"/>
</dbReference>
<feature type="domain" description="HRDC" evidence="17">
    <location>
        <begin position="519"/>
        <end position="599"/>
    </location>
</feature>
<evidence type="ECO:0000313" key="20">
    <source>
        <dbReference type="EMBL" id="VGO11799.1"/>
    </source>
</evidence>
<evidence type="ECO:0000256" key="12">
    <source>
        <dbReference type="ARBA" id="ARBA00023172"/>
    </source>
</evidence>
<dbReference type="EC" id="5.6.2.4" evidence="16"/>
<dbReference type="InterPro" id="IPR014001">
    <property type="entry name" value="Helicase_ATP-bd"/>
</dbReference>
<dbReference type="GO" id="GO:0005694">
    <property type="term" value="C:chromosome"/>
    <property type="evidence" value="ECO:0007669"/>
    <property type="project" value="TreeGrafter"/>
</dbReference>
<feature type="domain" description="Helicase C-terminal" evidence="19">
    <location>
        <begin position="215"/>
        <end position="364"/>
    </location>
</feature>
<dbReference type="SMART" id="SM00490">
    <property type="entry name" value="HELICc"/>
    <property type="match status" value="1"/>
</dbReference>
<dbReference type="GO" id="GO:0006310">
    <property type="term" value="P:DNA recombination"/>
    <property type="evidence" value="ECO:0007669"/>
    <property type="project" value="UniProtKB-UniRule"/>
</dbReference>
<dbReference type="NCBIfam" id="TIGR00614">
    <property type="entry name" value="recQ_fam"/>
    <property type="match status" value="1"/>
</dbReference>
<dbReference type="Pfam" id="PF00270">
    <property type="entry name" value="DEAD"/>
    <property type="match status" value="1"/>
</dbReference>
<dbReference type="InterPro" id="IPR027417">
    <property type="entry name" value="P-loop_NTPase"/>
</dbReference>
<dbReference type="CDD" id="cd18794">
    <property type="entry name" value="SF2_C_RecQ"/>
    <property type="match status" value="1"/>
</dbReference>
<dbReference type="FunFam" id="3.40.50.300:FF:000296">
    <property type="entry name" value="ATP-dependent DNA helicase RecQ"/>
    <property type="match status" value="1"/>
</dbReference>
<name>A0A6C2TW05_PONDE</name>
<dbReference type="Gene3D" id="1.10.10.1390">
    <property type="entry name" value="ATP-dependent DNA helicase RecQ"/>
    <property type="match status" value="1"/>
</dbReference>
<dbReference type="InterPro" id="IPR018982">
    <property type="entry name" value="RQC_domain"/>
</dbReference>
<evidence type="ECO:0000256" key="8">
    <source>
        <dbReference type="ARBA" id="ARBA00022806"/>
    </source>
</evidence>
<dbReference type="GO" id="GO:0003677">
    <property type="term" value="F:DNA binding"/>
    <property type="evidence" value="ECO:0007669"/>
    <property type="project" value="UniProtKB-KW"/>
</dbReference>
<dbReference type="GO" id="GO:0009378">
    <property type="term" value="F:four-way junction helicase activity"/>
    <property type="evidence" value="ECO:0007669"/>
    <property type="project" value="TreeGrafter"/>
</dbReference>
<keyword evidence="21" id="KW-1185">Reference proteome</keyword>
<evidence type="ECO:0000256" key="16">
    <source>
        <dbReference type="NCBIfam" id="TIGR01389"/>
    </source>
</evidence>
<dbReference type="GO" id="GO:0005737">
    <property type="term" value="C:cytoplasm"/>
    <property type="evidence" value="ECO:0007669"/>
    <property type="project" value="TreeGrafter"/>
</dbReference>
<evidence type="ECO:0000259" key="18">
    <source>
        <dbReference type="PROSITE" id="PS51192"/>
    </source>
</evidence>
<comment type="similarity">
    <text evidence="3">Belongs to the helicase family. RecQ subfamily.</text>
</comment>
<keyword evidence="14" id="KW-0413">Isomerase</keyword>
<evidence type="ECO:0000256" key="13">
    <source>
        <dbReference type="ARBA" id="ARBA00023204"/>
    </source>
</evidence>
<keyword evidence="11" id="KW-0238">DNA-binding</keyword>
<dbReference type="PANTHER" id="PTHR13710">
    <property type="entry name" value="DNA HELICASE RECQ FAMILY MEMBER"/>
    <property type="match status" value="1"/>
</dbReference>
<keyword evidence="10" id="KW-0067">ATP-binding</keyword>
<keyword evidence="5" id="KW-0547">Nucleotide-binding</keyword>
<dbReference type="InterPro" id="IPR002121">
    <property type="entry name" value="HRDC_dom"/>
</dbReference>
<dbReference type="PROSITE" id="PS51192">
    <property type="entry name" value="HELICASE_ATP_BIND_1"/>
    <property type="match status" value="1"/>
</dbReference>
<evidence type="ECO:0000256" key="2">
    <source>
        <dbReference type="ARBA" id="ARBA00001947"/>
    </source>
</evidence>
<dbReference type="InterPro" id="IPR029491">
    <property type="entry name" value="Helicase_HTH"/>
</dbReference>
<evidence type="ECO:0000256" key="11">
    <source>
        <dbReference type="ARBA" id="ARBA00023125"/>
    </source>
</evidence>
<evidence type="ECO:0000256" key="9">
    <source>
        <dbReference type="ARBA" id="ARBA00022833"/>
    </source>
</evidence>
<dbReference type="EMBL" id="CAAHFG010000001">
    <property type="protein sequence ID" value="VGO11799.1"/>
    <property type="molecule type" value="Genomic_DNA"/>
</dbReference>
<evidence type="ECO:0000259" key="19">
    <source>
        <dbReference type="PROSITE" id="PS51194"/>
    </source>
</evidence>
<dbReference type="SMART" id="SM00487">
    <property type="entry name" value="DEXDc"/>
    <property type="match status" value="1"/>
</dbReference>
<dbReference type="GO" id="GO:0046872">
    <property type="term" value="F:metal ion binding"/>
    <property type="evidence" value="ECO:0007669"/>
    <property type="project" value="UniProtKB-KW"/>
</dbReference>
<dbReference type="PANTHER" id="PTHR13710:SF105">
    <property type="entry name" value="ATP-DEPENDENT DNA HELICASE Q1"/>
    <property type="match status" value="1"/>
</dbReference>
<reference evidence="20 21" key="1">
    <citation type="submission" date="2019-04" db="EMBL/GenBank/DDBJ databases">
        <authorList>
            <person name="Van Vliet M D."/>
        </authorList>
    </citation>
    <scope>NUCLEOTIDE SEQUENCE [LARGE SCALE GENOMIC DNA]</scope>
    <source>
        <strain evidence="20 21">F1</strain>
    </source>
</reference>
<protein>
    <recommendedName>
        <fullName evidence="16">DNA helicase RecQ</fullName>
        <ecNumber evidence="16">5.6.2.4</ecNumber>
    </recommendedName>
</protein>
<evidence type="ECO:0000256" key="5">
    <source>
        <dbReference type="ARBA" id="ARBA00022741"/>
    </source>
</evidence>
<dbReference type="SUPFAM" id="SSF52540">
    <property type="entry name" value="P-loop containing nucleoside triphosphate hydrolases"/>
    <property type="match status" value="2"/>
</dbReference>
<comment type="catalytic activity">
    <reaction evidence="15">
        <text>Couples ATP hydrolysis with the unwinding of duplex DNA by translocating in the 3'-5' direction.</text>
        <dbReference type="EC" id="5.6.2.4"/>
    </reaction>
</comment>
<dbReference type="NCBIfam" id="TIGR01389">
    <property type="entry name" value="recQ"/>
    <property type="match status" value="1"/>
</dbReference>
<dbReference type="GO" id="GO:0005524">
    <property type="term" value="F:ATP binding"/>
    <property type="evidence" value="ECO:0007669"/>
    <property type="project" value="UniProtKB-KW"/>
</dbReference>
<dbReference type="SMART" id="SM00956">
    <property type="entry name" value="RQC"/>
    <property type="match status" value="1"/>
</dbReference>
<comment type="cofactor">
    <cofactor evidence="2">
        <name>Zn(2+)</name>
        <dbReference type="ChEBI" id="CHEBI:29105"/>
    </cofactor>
</comment>
<evidence type="ECO:0000259" key="17">
    <source>
        <dbReference type="PROSITE" id="PS50967"/>
    </source>
</evidence>
<dbReference type="GO" id="GO:0006260">
    <property type="term" value="P:DNA replication"/>
    <property type="evidence" value="ECO:0007669"/>
    <property type="project" value="InterPro"/>
</dbReference>
<dbReference type="CDD" id="cd17920">
    <property type="entry name" value="DEXHc_RecQ"/>
    <property type="match status" value="1"/>
</dbReference>
<dbReference type="InterPro" id="IPR032284">
    <property type="entry name" value="RecQ_Zn-bd"/>
</dbReference>
<dbReference type="GO" id="GO:0043138">
    <property type="term" value="F:3'-5' DNA helicase activity"/>
    <property type="evidence" value="ECO:0007669"/>
    <property type="project" value="UniProtKB-EC"/>
</dbReference>
<dbReference type="PROSITE" id="PS50967">
    <property type="entry name" value="HRDC"/>
    <property type="match status" value="1"/>
</dbReference>
<dbReference type="Pfam" id="PF00271">
    <property type="entry name" value="Helicase_C"/>
    <property type="match status" value="1"/>
</dbReference>
<keyword evidence="12" id="KW-0233">DNA recombination</keyword>
<dbReference type="InterPro" id="IPR044876">
    <property type="entry name" value="HRDC_dom_sf"/>
</dbReference>
<dbReference type="Pfam" id="PF14493">
    <property type="entry name" value="HTH_40"/>
    <property type="match status" value="1"/>
</dbReference>
<gene>
    <name evidence="20" type="primary">recQ_1</name>
    <name evidence="20" type="ORF">PDESU_00345</name>
</gene>
<accession>A0A6C2TW05</accession>
<dbReference type="Pfam" id="PF09382">
    <property type="entry name" value="RQC"/>
    <property type="match status" value="1"/>
</dbReference>
<evidence type="ECO:0000256" key="3">
    <source>
        <dbReference type="ARBA" id="ARBA00005446"/>
    </source>
</evidence>
<evidence type="ECO:0000256" key="4">
    <source>
        <dbReference type="ARBA" id="ARBA00022723"/>
    </source>
</evidence>
<dbReference type="Proteomes" id="UP000366872">
    <property type="component" value="Unassembled WGS sequence"/>
</dbReference>
<dbReference type="InterPro" id="IPR006293">
    <property type="entry name" value="DNA_helicase_ATP-dep_RecQ_bac"/>
</dbReference>
<proteinExistence type="inferred from homology"/>
<keyword evidence="8 20" id="KW-0347">Helicase</keyword>
<dbReference type="InterPro" id="IPR001650">
    <property type="entry name" value="Helicase_C-like"/>
</dbReference>
<sequence>MSESMHDALHRIFGFRDFRPNQEAIVAAILEKRDVFAVMPTGGGKSLCYQLPAHMLEGLCVVISPLISLMKDQVDAAKANGLDAEFLNSSLGMADRRRVYTALENHQLDLLYVSPERFAMPDFIATLKQAEVSFFAIDEAHCISEWGHDFRPDYLLLSNIVKHFPKSGIAAFTATATHQVSADIVNKLGLRNPHLTRASFDRPNLFYQVVPKENLEIQLLEFLHDHKGDSGIIYRTTRKSVESTAEFLQEQGIPALAYHAGLTPKQRKENQDKFNRDEVEVVVATIAFGMGIDKSNVRFVLHGDLPKNMEGYYQETGRAGRDGEPSHCRLFFNRSDMVRIRYFIEQTEDPRERDIAEQQLFQMVRFAEANACRRRTILGYFGETYEKDNCKTCDVCMGDVERVDATVSAQKIMSAIHRSGGKFGAVHIADIVVGAKTQKIKQLGHDQLKTYGVGKDQDKKYWRRVIDDLLAQDCIVQNTEHYSALELSPKGKQILFGKRTFEVIRQKEGKKARATAMTGDYSHQLFDQLRAERQRLAQEEGIPPFVIFSDRTLREMALYFPDTPEQMSGISGVGDAKLRKYGDTFMTIIEMFKHMHPEEAEKRSILQVPLKVKKKKKKTGQTVRETQKMAKDGLSMEAIAAVRDLSEGTISQHIETLLEEGNGTGLELDRLIDPGKRMLCEELFSRLSGASMKSIIEASGNKVTYADLRLVRAFMQQS</sequence>
<dbReference type="Pfam" id="PF00570">
    <property type="entry name" value="HRDC"/>
    <property type="match status" value="1"/>
</dbReference>
<dbReference type="Gene3D" id="3.40.50.300">
    <property type="entry name" value="P-loop containing nucleotide triphosphate hydrolases"/>
    <property type="match status" value="2"/>
</dbReference>
<dbReference type="InterPro" id="IPR010997">
    <property type="entry name" value="HRDC-like_sf"/>
</dbReference>
<dbReference type="GO" id="GO:0016787">
    <property type="term" value="F:hydrolase activity"/>
    <property type="evidence" value="ECO:0007669"/>
    <property type="project" value="UniProtKB-KW"/>
</dbReference>
<dbReference type="AlphaFoldDB" id="A0A6C2TW05"/>
<dbReference type="Gene3D" id="1.10.150.80">
    <property type="entry name" value="HRDC domain"/>
    <property type="match status" value="1"/>
</dbReference>
<keyword evidence="13" id="KW-0234">DNA repair</keyword>
<feature type="domain" description="Helicase ATP-binding" evidence="18">
    <location>
        <begin position="26"/>
        <end position="194"/>
    </location>
</feature>
<dbReference type="GO" id="GO:0009432">
    <property type="term" value="P:SOS response"/>
    <property type="evidence" value="ECO:0007669"/>
    <property type="project" value="UniProtKB-UniRule"/>
</dbReference>
<dbReference type="SMART" id="SM00341">
    <property type="entry name" value="HRDC"/>
    <property type="match status" value="1"/>
</dbReference>
<evidence type="ECO:0000256" key="7">
    <source>
        <dbReference type="ARBA" id="ARBA00022801"/>
    </source>
</evidence>
<keyword evidence="4" id="KW-0479">Metal-binding</keyword>
<evidence type="ECO:0000256" key="14">
    <source>
        <dbReference type="ARBA" id="ARBA00023235"/>
    </source>
</evidence>
<dbReference type="FunFam" id="3.40.50.300:FF:000156">
    <property type="entry name" value="ATP-dependent DNA helicase recQ"/>
    <property type="match status" value="1"/>
</dbReference>
<dbReference type="Pfam" id="PF16124">
    <property type="entry name" value="RecQ_Zn_bind"/>
    <property type="match status" value="1"/>
</dbReference>
<keyword evidence="7" id="KW-0378">Hydrolase</keyword>
<evidence type="ECO:0000313" key="21">
    <source>
        <dbReference type="Proteomes" id="UP000366872"/>
    </source>
</evidence>
<comment type="cofactor">
    <cofactor evidence="1">
        <name>Mg(2+)</name>
        <dbReference type="ChEBI" id="CHEBI:18420"/>
    </cofactor>
</comment>
<dbReference type="SUPFAM" id="SSF47819">
    <property type="entry name" value="HRDC-like"/>
    <property type="match status" value="1"/>
</dbReference>
<evidence type="ECO:0000256" key="1">
    <source>
        <dbReference type="ARBA" id="ARBA00001946"/>
    </source>
</evidence>
<evidence type="ECO:0000256" key="15">
    <source>
        <dbReference type="ARBA" id="ARBA00034617"/>
    </source>
</evidence>
<keyword evidence="9" id="KW-0862">Zinc</keyword>
<organism evidence="20 21">
    <name type="scientific">Pontiella desulfatans</name>
    <dbReference type="NCBI Taxonomy" id="2750659"/>
    <lineage>
        <taxon>Bacteria</taxon>
        <taxon>Pseudomonadati</taxon>
        <taxon>Kiritimatiellota</taxon>
        <taxon>Kiritimatiellia</taxon>
        <taxon>Kiritimatiellales</taxon>
        <taxon>Pontiellaceae</taxon>
        <taxon>Pontiella</taxon>
    </lineage>
</organism>
<dbReference type="InterPro" id="IPR011545">
    <property type="entry name" value="DEAD/DEAH_box_helicase_dom"/>
</dbReference>